<dbReference type="AlphaFoldDB" id="A0A453I772"/>
<organism evidence="1 2">
    <name type="scientific">Aegilops tauschii subsp. strangulata</name>
    <name type="common">Goatgrass</name>
    <dbReference type="NCBI Taxonomy" id="200361"/>
    <lineage>
        <taxon>Eukaryota</taxon>
        <taxon>Viridiplantae</taxon>
        <taxon>Streptophyta</taxon>
        <taxon>Embryophyta</taxon>
        <taxon>Tracheophyta</taxon>
        <taxon>Spermatophyta</taxon>
        <taxon>Magnoliopsida</taxon>
        <taxon>Liliopsida</taxon>
        <taxon>Poales</taxon>
        <taxon>Poaceae</taxon>
        <taxon>BOP clade</taxon>
        <taxon>Pooideae</taxon>
        <taxon>Triticodae</taxon>
        <taxon>Triticeae</taxon>
        <taxon>Triticinae</taxon>
        <taxon>Aegilops</taxon>
    </lineage>
</organism>
<protein>
    <submittedName>
        <fullName evidence="1">Uncharacterized protein</fullName>
    </submittedName>
</protein>
<reference evidence="2" key="2">
    <citation type="journal article" date="2017" name="Nat. Plants">
        <title>The Aegilops tauschii genome reveals multiple impacts of transposons.</title>
        <authorList>
            <person name="Zhao G."/>
            <person name="Zou C."/>
            <person name="Li K."/>
            <person name="Wang K."/>
            <person name="Li T."/>
            <person name="Gao L."/>
            <person name="Zhang X."/>
            <person name="Wang H."/>
            <person name="Yang Z."/>
            <person name="Liu X."/>
            <person name="Jiang W."/>
            <person name="Mao L."/>
            <person name="Kong X."/>
            <person name="Jiao Y."/>
            <person name="Jia J."/>
        </authorList>
    </citation>
    <scope>NUCLEOTIDE SEQUENCE [LARGE SCALE GENOMIC DNA]</scope>
    <source>
        <strain evidence="2">cv. AL8/78</strain>
    </source>
</reference>
<reference evidence="1" key="3">
    <citation type="journal article" date="2017" name="Nature">
        <title>Genome sequence of the progenitor of the wheat D genome Aegilops tauschii.</title>
        <authorList>
            <person name="Luo M.C."/>
            <person name="Gu Y.Q."/>
            <person name="Puiu D."/>
            <person name="Wang H."/>
            <person name="Twardziok S.O."/>
            <person name="Deal K.R."/>
            <person name="Huo N."/>
            <person name="Zhu T."/>
            <person name="Wang L."/>
            <person name="Wang Y."/>
            <person name="McGuire P.E."/>
            <person name="Liu S."/>
            <person name="Long H."/>
            <person name="Ramasamy R.K."/>
            <person name="Rodriguez J.C."/>
            <person name="Van S.L."/>
            <person name="Yuan L."/>
            <person name="Wang Z."/>
            <person name="Xia Z."/>
            <person name="Xiao L."/>
            <person name="Anderson O.D."/>
            <person name="Ouyang S."/>
            <person name="Liang Y."/>
            <person name="Zimin A.V."/>
            <person name="Pertea G."/>
            <person name="Qi P."/>
            <person name="Bennetzen J.L."/>
            <person name="Dai X."/>
            <person name="Dawson M.W."/>
            <person name="Muller H.G."/>
            <person name="Kugler K."/>
            <person name="Rivarola-Duarte L."/>
            <person name="Spannagl M."/>
            <person name="Mayer K.F.X."/>
            <person name="Lu F.H."/>
            <person name="Bevan M.W."/>
            <person name="Leroy P."/>
            <person name="Li P."/>
            <person name="You F.M."/>
            <person name="Sun Q."/>
            <person name="Liu Z."/>
            <person name="Lyons E."/>
            <person name="Wicker T."/>
            <person name="Salzberg S.L."/>
            <person name="Devos K.M."/>
            <person name="Dvorak J."/>
        </authorList>
    </citation>
    <scope>NUCLEOTIDE SEQUENCE [LARGE SCALE GENOMIC DNA]</scope>
    <source>
        <strain evidence="1">cv. AL8/78</strain>
    </source>
</reference>
<dbReference type="Proteomes" id="UP000015105">
    <property type="component" value="Chromosome 4D"/>
</dbReference>
<proteinExistence type="predicted"/>
<dbReference type="Gramene" id="AET4Gv20467800.5">
    <property type="protein sequence ID" value="AET4Gv20467800.5"/>
    <property type="gene ID" value="AET4Gv20467800"/>
</dbReference>
<dbReference type="EnsemblPlants" id="AET4Gv20467800.7">
    <property type="protein sequence ID" value="AET4Gv20467800.7"/>
    <property type="gene ID" value="AET4Gv20467800"/>
</dbReference>
<sequence>MWPAGCPILCCLGRLNVWVSFYQDLWSSMSPIRIIPVSPFLACTCPIWNKCTSGSVSFIT</sequence>
<dbReference type="EnsemblPlants" id="AET4Gv20467800.5">
    <property type="protein sequence ID" value="AET4Gv20467800.5"/>
    <property type="gene ID" value="AET4Gv20467800"/>
</dbReference>
<reference evidence="1" key="4">
    <citation type="submission" date="2019-03" db="UniProtKB">
        <authorList>
            <consortium name="EnsemblPlants"/>
        </authorList>
    </citation>
    <scope>IDENTIFICATION</scope>
</reference>
<name>A0A453I772_AEGTS</name>
<dbReference type="Gramene" id="AET4Gv20467800.6">
    <property type="protein sequence ID" value="AET4Gv20467800.6"/>
    <property type="gene ID" value="AET4Gv20467800"/>
</dbReference>
<evidence type="ECO:0000313" key="2">
    <source>
        <dbReference type="Proteomes" id="UP000015105"/>
    </source>
</evidence>
<keyword evidence="2" id="KW-1185">Reference proteome</keyword>
<reference evidence="2" key="1">
    <citation type="journal article" date="2014" name="Science">
        <title>Ancient hybridizations among the ancestral genomes of bread wheat.</title>
        <authorList>
            <consortium name="International Wheat Genome Sequencing Consortium,"/>
            <person name="Marcussen T."/>
            <person name="Sandve S.R."/>
            <person name="Heier L."/>
            <person name="Spannagl M."/>
            <person name="Pfeifer M."/>
            <person name="Jakobsen K.S."/>
            <person name="Wulff B.B."/>
            <person name="Steuernagel B."/>
            <person name="Mayer K.F."/>
            <person name="Olsen O.A."/>
        </authorList>
    </citation>
    <scope>NUCLEOTIDE SEQUENCE [LARGE SCALE GENOMIC DNA]</scope>
    <source>
        <strain evidence="2">cv. AL8/78</strain>
    </source>
</reference>
<reference evidence="1" key="5">
    <citation type="journal article" date="2021" name="G3 (Bethesda)">
        <title>Aegilops tauschii genome assembly Aet v5.0 features greater sequence contiguity and improved annotation.</title>
        <authorList>
            <person name="Wang L."/>
            <person name="Zhu T."/>
            <person name="Rodriguez J.C."/>
            <person name="Deal K.R."/>
            <person name="Dubcovsky J."/>
            <person name="McGuire P.E."/>
            <person name="Lux T."/>
            <person name="Spannagl M."/>
            <person name="Mayer K.F.X."/>
            <person name="Baldrich P."/>
            <person name="Meyers B.C."/>
            <person name="Huo N."/>
            <person name="Gu Y.Q."/>
            <person name="Zhou H."/>
            <person name="Devos K.M."/>
            <person name="Bennetzen J.L."/>
            <person name="Unver T."/>
            <person name="Budak H."/>
            <person name="Gulick P.J."/>
            <person name="Galiba G."/>
            <person name="Kalapos B."/>
            <person name="Nelson D.R."/>
            <person name="Li P."/>
            <person name="You F.M."/>
            <person name="Luo M.C."/>
            <person name="Dvorak J."/>
        </authorList>
    </citation>
    <scope>NUCLEOTIDE SEQUENCE [LARGE SCALE GENOMIC DNA]</scope>
    <source>
        <strain evidence="1">cv. AL8/78</strain>
    </source>
</reference>
<accession>A0A453I772</accession>
<dbReference type="EnsemblPlants" id="AET4Gv20467800.6">
    <property type="protein sequence ID" value="AET4Gv20467800.6"/>
    <property type="gene ID" value="AET4Gv20467800"/>
</dbReference>
<dbReference type="Gramene" id="AET4Gv20467800.7">
    <property type="protein sequence ID" value="AET4Gv20467800.7"/>
    <property type="gene ID" value="AET4Gv20467800"/>
</dbReference>
<evidence type="ECO:0000313" key="1">
    <source>
        <dbReference type="EnsemblPlants" id="AET4Gv20467800.6"/>
    </source>
</evidence>